<evidence type="ECO:0000313" key="1">
    <source>
        <dbReference type="EMBL" id="THH16952.1"/>
    </source>
</evidence>
<evidence type="ECO:0000313" key="2">
    <source>
        <dbReference type="Proteomes" id="UP000310158"/>
    </source>
</evidence>
<reference evidence="1 2" key="1">
    <citation type="submission" date="2019-02" db="EMBL/GenBank/DDBJ databases">
        <title>Genome sequencing of the rare red list fungi Bondarzewia mesenterica.</title>
        <authorList>
            <person name="Buettner E."/>
            <person name="Kellner H."/>
        </authorList>
    </citation>
    <scope>NUCLEOTIDE SEQUENCE [LARGE SCALE GENOMIC DNA]</scope>
    <source>
        <strain evidence="1 2">DSM 108281</strain>
    </source>
</reference>
<sequence length="804" mass="90313">MARFLACPVAMKPYGMGGEKLDLDLGGLTAWCADADRIVLLLIELVLRLWMPWMRLFKRDRLSRNEPSFLQRQATLLDRRAAYIVHTELGFTITDCTPTKQRYDLEVSSKLAPHLLQFIDHVGMEREALYSLSRLRLQAGHSNDSQQQFTPYRLVKRESRLPHTGMMLPPAMESYVRRILVEEIGSTLASLYDRMAVLLADPVRQLLGKDVRLAELAATLWLPEYLAGNVDVEISFDPIIPLPSKVAGTNEGDVRVSKLRIFRPTEEAQLKLLLDVLTQYSSAMACKASLVLQRRLLAFSLASIFTSLDIPRLSKSAHLEIILGRCAGLDRYGKPSVLDIVSRMVFNLLPLLLSSEIWSLLAIVFSAQTSPASRAFPTPLVRQVLCSSVQDLSLECAFAVFGDVEMSSWHHQTITARVLCCNDLAKLAGTEEDPVPPAIVINTTTVMIFQLVLRVIDSRALSVYAKECLLDAPPPVYNAVVVWSAFASPIAIAQRLNEVSPVTKQRETDFIPPVGQNRCTARLAAEWVRYVIEPVVLGQMRERNRYLKLLVARVVGDMELDARMPFPLLSYVVREFLADHFSAWKEDAIRFSGMCCARLMLYRKRAPLVENFEGLTEHALAKASYRILAVAHLIRMVFLTPQTYAASVLRALTSAFLDISASLYVLPDNAFLDKLDEDGAIPFALLTDITMGYLSLTPAPRIVWEERMRPIVSRLLGLVETQEQNEALKSRHTAARYWPVRGAHHLRFPRNFSAASSGWYDLPTKDIVTVARLLTCAPICPAELNLHRALCFEMALLLLKTILE</sequence>
<gene>
    <name evidence="1" type="ORF">EW146_g3785</name>
</gene>
<dbReference type="AlphaFoldDB" id="A0A4S4LWR2"/>
<comment type="caution">
    <text evidence="1">The sequence shown here is derived from an EMBL/GenBank/DDBJ whole genome shotgun (WGS) entry which is preliminary data.</text>
</comment>
<protein>
    <submittedName>
        <fullName evidence="1">Uncharacterized protein</fullName>
    </submittedName>
</protein>
<accession>A0A4S4LWR2</accession>
<keyword evidence="2" id="KW-1185">Reference proteome</keyword>
<dbReference type="Proteomes" id="UP000310158">
    <property type="component" value="Unassembled WGS sequence"/>
</dbReference>
<name>A0A4S4LWR2_9AGAM</name>
<proteinExistence type="predicted"/>
<dbReference type="EMBL" id="SGPL01000134">
    <property type="protein sequence ID" value="THH16952.1"/>
    <property type="molecule type" value="Genomic_DNA"/>
</dbReference>
<organism evidence="1 2">
    <name type="scientific">Bondarzewia mesenterica</name>
    <dbReference type="NCBI Taxonomy" id="1095465"/>
    <lineage>
        <taxon>Eukaryota</taxon>
        <taxon>Fungi</taxon>
        <taxon>Dikarya</taxon>
        <taxon>Basidiomycota</taxon>
        <taxon>Agaricomycotina</taxon>
        <taxon>Agaricomycetes</taxon>
        <taxon>Russulales</taxon>
        <taxon>Bondarzewiaceae</taxon>
        <taxon>Bondarzewia</taxon>
    </lineage>
</organism>